<dbReference type="InterPro" id="IPR001516">
    <property type="entry name" value="Proton_antipo_N"/>
</dbReference>
<dbReference type="GO" id="GO:0042773">
    <property type="term" value="P:ATP synthesis coupled electron transport"/>
    <property type="evidence" value="ECO:0007669"/>
    <property type="project" value="InterPro"/>
</dbReference>
<dbReference type="CTD" id="4540"/>
<name>A0A649X0A9_9HYME</name>
<sequence length="567" mass="65948">MNLCFILTFFFFFNSVIFMLLSLWFIDITYFIELNILSLNSCSIIMTMYFDWMTYMFLSVVLFISGSVIFYSNYYMSNDININRFIFLVFLFVVSMILLVISPNLISILLGWDGLGLISYCLVIYYQNIKSFNAGLLTILMNRIGDVALLLSISWMLNYGSWNYIFFLKFMNESFNSSLILFFIMLACFTKSAQIPFSSWLPAAMAAPTPVSSLVHSSTLVTAGVYLLIRFKNLFFINDSLIFYGILLSMLTMFMSGLNANFENDLKKIIALSTLSQLGFMMSILFLGGSDLAFFHLLTHALFKALLFMCAGIIIHNFNDLQDIRLMGCVSKFSPLMSVCFLFANFSLCGFPFMVGFYSKDLILESILFIDNYNILLVSLLFFSTLLTISYTFRLIMFVVLNNYSSLSMNFLSDNSWKLNLSLIGLMIMIIFGGSLISWIIIPTPKLFILPIYLKILPLLMIYLGSIMGMLFFSLNFKMKFKSLIFLKFFFSLMWFLPILHIFLVKMSLKMSLFFNKIDQTWIELSISEKFLDLIKFKMYKIDLMFFNFNKLINLFIFFMVFWFFFC</sequence>
<comment type="function">
    <text evidence="17">Core subunit of the mitochondrial membrane respiratory chain NADH dehydrogenase (Complex I) which catalyzes electron transfer from NADH through the respiratory chain, using ubiquinone as an electron acceptor. Essential for the catalytic activity and assembly of complex I.</text>
</comment>
<keyword evidence="11 17" id="KW-1133">Transmembrane helix</keyword>
<feature type="transmembrane region" description="Helical" evidence="17">
    <location>
        <begin position="375"/>
        <end position="401"/>
    </location>
</feature>
<protein>
    <recommendedName>
        <fullName evidence="4 17">NADH-ubiquinone oxidoreductase chain 5</fullName>
        <ecNumber evidence="3 17">7.1.1.2</ecNumber>
    </recommendedName>
</protein>
<comment type="similarity">
    <text evidence="17">Belongs to the complex I subunit 5 family.</text>
</comment>
<keyword evidence="6" id="KW-0679">Respiratory chain</keyword>
<comment type="function">
    <text evidence="1">Core subunit of the mitochondrial membrane respiratory chain NADH dehydrogenase (Complex I) that is believed to belong to the minimal assembly required for catalysis. Complex I functions in the transfer of electrons from NADH to the respiratory chain. The immediate electron acceptor for the enzyme is believed to be ubiquinone.</text>
</comment>
<comment type="subcellular location">
    <subcellularLocation>
        <location evidence="2">Mitochondrion inner membrane</location>
        <topology evidence="2">Multi-pass membrane protein</topology>
    </subcellularLocation>
</comment>
<evidence type="ECO:0000256" key="9">
    <source>
        <dbReference type="ARBA" id="ARBA00022967"/>
    </source>
</evidence>
<dbReference type="GO" id="GO:0015990">
    <property type="term" value="P:electron transport coupled proton transport"/>
    <property type="evidence" value="ECO:0007669"/>
    <property type="project" value="TreeGrafter"/>
</dbReference>
<dbReference type="PANTHER" id="PTHR42829:SF2">
    <property type="entry name" value="NADH-UBIQUINONE OXIDOREDUCTASE CHAIN 5"/>
    <property type="match status" value="1"/>
</dbReference>
<feature type="transmembrane region" description="Helical" evidence="17">
    <location>
        <begin position="147"/>
        <end position="167"/>
    </location>
</feature>
<evidence type="ECO:0000259" key="20">
    <source>
        <dbReference type="Pfam" id="PF06455"/>
    </source>
</evidence>
<accession>A0A649X0A9</accession>
<organism evidence="21">
    <name type="scientific">Athalia icar</name>
    <dbReference type="NCBI Taxonomy" id="2982297"/>
    <lineage>
        <taxon>Eukaryota</taxon>
        <taxon>Metazoa</taxon>
        <taxon>Ecdysozoa</taxon>
        <taxon>Arthropoda</taxon>
        <taxon>Hexapoda</taxon>
        <taxon>Insecta</taxon>
        <taxon>Pterygota</taxon>
        <taxon>Neoptera</taxon>
        <taxon>Endopterygota</taxon>
        <taxon>Hymenoptera</taxon>
        <taxon>Tenthredinoidea</taxon>
        <taxon>Athaliidae</taxon>
        <taxon>Athalia</taxon>
    </lineage>
</organism>
<evidence type="ECO:0000256" key="6">
    <source>
        <dbReference type="ARBA" id="ARBA00022660"/>
    </source>
</evidence>
<keyword evidence="10" id="KW-0249">Electron transport</keyword>
<geneLocation type="mitochondrion" evidence="21"/>
<feature type="transmembrane region" description="Helical" evidence="17">
    <location>
        <begin position="179"/>
        <end position="197"/>
    </location>
</feature>
<dbReference type="EMBL" id="MN527306">
    <property type="protein sequence ID" value="QGL07071.1"/>
    <property type="molecule type" value="Genomic_DNA"/>
</dbReference>
<keyword evidence="13 17" id="KW-0830">Ubiquinone</keyword>
<dbReference type="InterPro" id="IPR003945">
    <property type="entry name" value="NU5C-like"/>
</dbReference>
<keyword evidence="15 17" id="KW-0472">Membrane</keyword>
<evidence type="ECO:0000313" key="21">
    <source>
        <dbReference type="EMBL" id="QGL07071.1"/>
    </source>
</evidence>
<evidence type="ECO:0000256" key="12">
    <source>
        <dbReference type="ARBA" id="ARBA00023027"/>
    </source>
</evidence>
<evidence type="ECO:0000256" key="15">
    <source>
        <dbReference type="ARBA" id="ARBA00023136"/>
    </source>
</evidence>
<keyword evidence="14 17" id="KW-0496">Mitochondrion</keyword>
<keyword evidence="12 17" id="KW-0520">NAD</keyword>
<evidence type="ECO:0000256" key="7">
    <source>
        <dbReference type="ARBA" id="ARBA00022692"/>
    </source>
</evidence>
<dbReference type="GeneID" id="42903330"/>
<reference evidence="21" key="2">
    <citation type="journal article" date="2022" name="Insects">
        <title>Phylogenomic Analyses of the Tenthredinoidea Support the Familial Rank of Athaliidae (Insecta, Tenthredinoidea).</title>
        <authorList>
            <person name="Niu G."/>
            <person name="Budak M."/>
            <person name="Korkmaz E.M."/>
            <person name="Dogan O."/>
            <person name="Nel A."/>
            <person name="Wan S."/>
            <person name="Cai C."/>
            <person name="Jouault C."/>
            <person name="Li M."/>
            <person name="Wei M."/>
        </authorList>
    </citation>
    <scope>NUCLEOTIDE SEQUENCE</scope>
</reference>
<dbReference type="Pfam" id="PF00361">
    <property type="entry name" value="Proton_antipo_M"/>
    <property type="match status" value="1"/>
</dbReference>
<feature type="transmembrane region" description="Helical" evidence="17">
    <location>
        <begin position="85"/>
        <end position="102"/>
    </location>
</feature>
<feature type="transmembrane region" description="Helical" evidence="17">
    <location>
        <begin position="7"/>
        <end position="32"/>
    </location>
</feature>
<feature type="transmembrane region" description="Helical" evidence="17">
    <location>
        <begin position="269"/>
        <end position="287"/>
    </location>
</feature>
<dbReference type="PRINTS" id="PR01434">
    <property type="entry name" value="NADHDHGNASE5"/>
</dbReference>
<evidence type="ECO:0000256" key="4">
    <source>
        <dbReference type="ARBA" id="ARBA00021096"/>
    </source>
</evidence>
<dbReference type="GO" id="GO:0003954">
    <property type="term" value="F:NADH dehydrogenase activity"/>
    <property type="evidence" value="ECO:0007669"/>
    <property type="project" value="TreeGrafter"/>
</dbReference>
<keyword evidence="5 17" id="KW-0813">Transport</keyword>
<feature type="transmembrane region" description="Helical" evidence="17">
    <location>
        <begin position="52"/>
        <end position="73"/>
    </location>
</feature>
<dbReference type="InterPro" id="IPR010934">
    <property type="entry name" value="NADH_DH_su5_C"/>
</dbReference>
<feature type="transmembrane region" description="Helical" evidence="17">
    <location>
        <begin position="448"/>
        <end position="473"/>
    </location>
</feature>
<evidence type="ECO:0000256" key="8">
    <source>
        <dbReference type="ARBA" id="ARBA00022792"/>
    </source>
</evidence>
<feature type="transmembrane region" description="Helical" evidence="17">
    <location>
        <begin position="241"/>
        <end position="262"/>
    </location>
</feature>
<dbReference type="EC" id="7.1.1.2" evidence="3 17"/>
<evidence type="ECO:0000256" key="3">
    <source>
        <dbReference type="ARBA" id="ARBA00012944"/>
    </source>
</evidence>
<comment type="catalytic activity">
    <reaction evidence="16 17">
        <text>a ubiquinone + NADH + 5 H(+)(in) = a ubiquinol + NAD(+) + 4 H(+)(out)</text>
        <dbReference type="Rhea" id="RHEA:29091"/>
        <dbReference type="Rhea" id="RHEA-COMP:9565"/>
        <dbReference type="Rhea" id="RHEA-COMP:9566"/>
        <dbReference type="ChEBI" id="CHEBI:15378"/>
        <dbReference type="ChEBI" id="CHEBI:16389"/>
        <dbReference type="ChEBI" id="CHEBI:17976"/>
        <dbReference type="ChEBI" id="CHEBI:57540"/>
        <dbReference type="ChEBI" id="CHEBI:57945"/>
        <dbReference type="EC" id="7.1.1.2"/>
    </reaction>
</comment>
<feature type="domain" description="NADH:quinone oxidoreductase/Mrp antiporter transmembrane" evidence="18">
    <location>
        <begin position="102"/>
        <end position="387"/>
    </location>
</feature>
<feature type="transmembrane region" description="Helical" evidence="17">
    <location>
        <begin position="293"/>
        <end position="315"/>
    </location>
</feature>
<evidence type="ECO:0000256" key="11">
    <source>
        <dbReference type="ARBA" id="ARBA00022989"/>
    </source>
</evidence>
<keyword evidence="9" id="KW-1278">Translocase</keyword>
<reference evidence="21" key="1">
    <citation type="journal article" date="2019" name="Mitochondrial DNA Part B Resour">
        <title>The complete mitochondrial genome of Athalia proxima (Hymenoptery: Tenthredinidae) and phylogenetic analysis.</title>
        <authorList>
            <person name="He H."/>
            <person name="Niu G."/>
            <person name="Zhang B."/>
            <person name="Wei M."/>
        </authorList>
    </citation>
    <scope>NUCLEOTIDE SEQUENCE</scope>
</reference>
<feature type="transmembrane region" description="Helical" evidence="17">
    <location>
        <begin position="209"/>
        <end position="229"/>
    </location>
</feature>
<evidence type="ECO:0000256" key="16">
    <source>
        <dbReference type="ARBA" id="ARBA00049551"/>
    </source>
</evidence>
<evidence type="ECO:0000256" key="2">
    <source>
        <dbReference type="ARBA" id="ARBA00004448"/>
    </source>
</evidence>
<feature type="transmembrane region" description="Helical" evidence="17">
    <location>
        <begin position="544"/>
        <end position="566"/>
    </location>
</feature>
<gene>
    <name evidence="21" type="primary">ND5</name>
</gene>
<feature type="transmembrane region" description="Helical" evidence="17">
    <location>
        <begin position="485"/>
        <end position="504"/>
    </location>
</feature>
<evidence type="ECO:0000259" key="19">
    <source>
        <dbReference type="Pfam" id="PF00662"/>
    </source>
</evidence>
<evidence type="ECO:0000256" key="13">
    <source>
        <dbReference type="ARBA" id="ARBA00023075"/>
    </source>
</evidence>
<feature type="transmembrane region" description="Helical" evidence="17">
    <location>
        <begin position="108"/>
        <end position="126"/>
    </location>
</feature>
<evidence type="ECO:0000256" key="10">
    <source>
        <dbReference type="ARBA" id="ARBA00022982"/>
    </source>
</evidence>
<evidence type="ECO:0000256" key="14">
    <source>
        <dbReference type="ARBA" id="ARBA00023128"/>
    </source>
</evidence>
<keyword evidence="8" id="KW-0999">Mitochondrion inner membrane</keyword>
<evidence type="ECO:0000259" key="18">
    <source>
        <dbReference type="Pfam" id="PF00361"/>
    </source>
</evidence>
<dbReference type="Pfam" id="PF00662">
    <property type="entry name" value="Proton_antipo_N"/>
    <property type="match status" value="1"/>
</dbReference>
<keyword evidence="7 17" id="KW-0812">Transmembrane</keyword>
<dbReference type="AlphaFoldDB" id="A0A649X0A9"/>
<feature type="domain" description="NADH-Ubiquinone oxidoreductase (complex I) chain 5 N-terminal" evidence="19">
    <location>
        <begin position="38"/>
        <end position="85"/>
    </location>
</feature>
<dbReference type="GO" id="GO:0008137">
    <property type="term" value="F:NADH dehydrogenase (ubiquinone) activity"/>
    <property type="evidence" value="ECO:0007669"/>
    <property type="project" value="UniProtKB-EC"/>
</dbReference>
<dbReference type="Pfam" id="PF06455">
    <property type="entry name" value="NADH5_C"/>
    <property type="match status" value="1"/>
</dbReference>
<evidence type="ECO:0000256" key="17">
    <source>
        <dbReference type="RuleBase" id="RU003404"/>
    </source>
</evidence>
<dbReference type="GO" id="GO:0005743">
    <property type="term" value="C:mitochondrial inner membrane"/>
    <property type="evidence" value="ECO:0007669"/>
    <property type="project" value="UniProtKB-SubCell"/>
</dbReference>
<feature type="domain" description="NADH dehydrogenase subunit 5 C-terminal" evidence="20">
    <location>
        <begin position="391"/>
        <end position="566"/>
    </location>
</feature>
<dbReference type="PANTHER" id="PTHR42829">
    <property type="entry name" value="NADH-UBIQUINONE OXIDOREDUCTASE CHAIN 5"/>
    <property type="match status" value="1"/>
</dbReference>
<feature type="transmembrane region" description="Helical" evidence="17">
    <location>
        <begin position="421"/>
        <end position="442"/>
    </location>
</feature>
<dbReference type="InterPro" id="IPR001750">
    <property type="entry name" value="ND/Mrp_TM"/>
</dbReference>
<evidence type="ECO:0000256" key="5">
    <source>
        <dbReference type="ARBA" id="ARBA00022448"/>
    </source>
</evidence>
<feature type="transmembrane region" description="Helical" evidence="17">
    <location>
        <begin position="336"/>
        <end position="355"/>
    </location>
</feature>
<proteinExistence type="inferred from homology"/>
<dbReference type="RefSeq" id="YP_009720753.1">
    <property type="nucleotide sequence ID" value="NC_045360.1"/>
</dbReference>
<evidence type="ECO:0000256" key="1">
    <source>
        <dbReference type="ARBA" id="ARBA00003257"/>
    </source>
</evidence>